<dbReference type="InterPro" id="IPR020449">
    <property type="entry name" value="Tscrpt_reg_AraC-type_HTH"/>
</dbReference>
<dbReference type="Pfam" id="PF00072">
    <property type="entry name" value="Response_reg"/>
    <property type="match status" value="1"/>
</dbReference>
<keyword evidence="1" id="KW-0805">Transcription regulation</keyword>
<dbReference type="InterPro" id="IPR018062">
    <property type="entry name" value="HTH_AraC-typ_CS"/>
</dbReference>
<dbReference type="KEGG" id="vie:OL234_01835"/>
<dbReference type="SMART" id="SM00342">
    <property type="entry name" value="HTH_ARAC"/>
    <property type="match status" value="1"/>
</dbReference>
<dbReference type="InterPro" id="IPR011006">
    <property type="entry name" value="CheY-like_superfamily"/>
</dbReference>
<dbReference type="PRINTS" id="PR00032">
    <property type="entry name" value="HTHARAC"/>
</dbReference>
<dbReference type="Proteomes" id="UP001179647">
    <property type="component" value="Chromosome"/>
</dbReference>
<dbReference type="GO" id="GO:0000160">
    <property type="term" value="P:phosphorelay signal transduction system"/>
    <property type="evidence" value="ECO:0007669"/>
    <property type="project" value="InterPro"/>
</dbReference>
<dbReference type="RefSeq" id="WP_275469474.1">
    <property type="nucleotide sequence ID" value="NZ_CP110232.1"/>
</dbReference>
<dbReference type="PANTHER" id="PTHR43280:SF28">
    <property type="entry name" value="HTH-TYPE TRANSCRIPTIONAL ACTIVATOR RHAS"/>
    <property type="match status" value="1"/>
</dbReference>
<dbReference type="SUPFAM" id="SSF52172">
    <property type="entry name" value="CheY-like"/>
    <property type="match status" value="1"/>
</dbReference>
<sequence length="252" mass="28963">MTFTLLIIDDEPIIRRGLANSVKKNTTIFTTILQAESANEALAYAKTLPKPDVIFADINLPDMNGLDLIKQLKYLIPNTLVVVISGYDDFSYARQAIHLQVFDYLLKPIPPSDMKQLLLKVEEQLQLLPKKITPPKARNLSQAAANYLQEHYAKKDLTLAMVAADLFVDTSYLSKQMKQEFGKSFNDFLTELRIRKACELLMLEPIAYPIHEIGEKVGYPNQHYFSRIFKQRTGFTPSYYRKYHDSLIKKEP</sequence>
<evidence type="ECO:0000259" key="6">
    <source>
        <dbReference type="PROSITE" id="PS50110"/>
    </source>
</evidence>
<dbReference type="SUPFAM" id="SSF46689">
    <property type="entry name" value="Homeodomain-like"/>
    <property type="match status" value="1"/>
</dbReference>
<keyword evidence="3" id="KW-0804">Transcription</keyword>
<dbReference type="Pfam" id="PF12833">
    <property type="entry name" value="HTH_18"/>
    <property type="match status" value="1"/>
</dbReference>
<accession>A0AAF0CVE6</accession>
<keyword evidence="4" id="KW-0597">Phosphoprotein</keyword>
<protein>
    <submittedName>
        <fullName evidence="7">Response regulator</fullName>
    </submittedName>
</protein>
<dbReference type="PROSITE" id="PS01124">
    <property type="entry name" value="HTH_ARAC_FAMILY_2"/>
    <property type="match status" value="1"/>
</dbReference>
<feature type="domain" description="Response regulatory" evidence="6">
    <location>
        <begin position="4"/>
        <end position="122"/>
    </location>
</feature>
<keyword evidence="8" id="KW-1185">Reference proteome</keyword>
<evidence type="ECO:0000256" key="1">
    <source>
        <dbReference type="ARBA" id="ARBA00023015"/>
    </source>
</evidence>
<evidence type="ECO:0000313" key="7">
    <source>
        <dbReference type="EMBL" id="WEG73674.1"/>
    </source>
</evidence>
<dbReference type="AlphaFoldDB" id="A0AAF0CVE6"/>
<dbReference type="Gene3D" id="3.40.50.2300">
    <property type="match status" value="1"/>
</dbReference>
<reference evidence="7" key="1">
    <citation type="submission" date="2022-10" db="EMBL/GenBank/DDBJ databases">
        <title>Vagococcus sp. isolated from poultry meat.</title>
        <authorList>
            <person name="Johansson P."/>
            <person name="Bjorkroth J."/>
        </authorList>
    </citation>
    <scope>NUCLEOTIDE SEQUENCE</scope>
    <source>
        <strain evidence="7">STAA11</strain>
    </source>
</reference>
<dbReference type="CDD" id="cd17536">
    <property type="entry name" value="REC_YesN-like"/>
    <property type="match status" value="1"/>
</dbReference>
<name>A0AAF0CVE6_9ENTE</name>
<evidence type="ECO:0000256" key="3">
    <source>
        <dbReference type="ARBA" id="ARBA00023163"/>
    </source>
</evidence>
<dbReference type="PROSITE" id="PS00041">
    <property type="entry name" value="HTH_ARAC_FAMILY_1"/>
    <property type="match status" value="1"/>
</dbReference>
<dbReference type="PANTHER" id="PTHR43280">
    <property type="entry name" value="ARAC-FAMILY TRANSCRIPTIONAL REGULATOR"/>
    <property type="match status" value="1"/>
</dbReference>
<dbReference type="GO" id="GO:0003700">
    <property type="term" value="F:DNA-binding transcription factor activity"/>
    <property type="evidence" value="ECO:0007669"/>
    <property type="project" value="InterPro"/>
</dbReference>
<feature type="domain" description="HTH araC/xylS-type" evidence="5">
    <location>
        <begin position="142"/>
        <end position="243"/>
    </location>
</feature>
<feature type="modified residue" description="4-aspartylphosphate" evidence="4">
    <location>
        <position position="57"/>
    </location>
</feature>
<dbReference type="PROSITE" id="PS50110">
    <property type="entry name" value="RESPONSE_REGULATORY"/>
    <property type="match status" value="1"/>
</dbReference>
<evidence type="ECO:0000313" key="8">
    <source>
        <dbReference type="Proteomes" id="UP001179647"/>
    </source>
</evidence>
<dbReference type="InterPro" id="IPR001789">
    <property type="entry name" value="Sig_transdc_resp-reg_receiver"/>
</dbReference>
<dbReference type="SMART" id="SM00448">
    <property type="entry name" value="REC"/>
    <property type="match status" value="1"/>
</dbReference>
<dbReference type="InterPro" id="IPR018060">
    <property type="entry name" value="HTH_AraC"/>
</dbReference>
<dbReference type="GO" id="GO:0043565">
    <property type="term" value="F:sequence-specific DNA binding"/>
    <property type="evidence" value="ECO:0007669"/>
    <property type="project" value="InterPro"/>
</dbReference>
<gene>
    <name evidence="7" type="ORF">OL234_01835</name>
</gene>
<evidence type="ECO:0000259" key="5">
    <source>
        <dbReference type="PROSITE" id="PS01124"/>
    </source>
</evidence>
<dbReference type="Gene3D" id="1.10.10.60">
    <property type="entry name" value="Homeodomain-like"/>
    <property type="match status" value="2"/>
</dbReference>
<proteinExistence type="predicted"/>
<evidence type="ECO:0000256" key="2">
    <source>
        <dbReference type="ARBA" id="ARBA00023125"/>
    </source>
</evidence>
<keyword evidence="2" id="KW-0238">DNA-binding</keyword>
<dbReference type="EMBL" id="CP110232">
    <property type="protein sequence ID" value="WEG73674.1"/>
    <property type="molecule type" value="Genomic_DNA"/>
</dbReference>
<organism evidence="7 8">
    <name type="scientific">Vagococcus intermedius</name>
    <dbReference type="NCBI Taxonomy" id="2991418"/>
    <lineage>
        <taxon>Bacteria</taxon>
        <taxon>Bacillati</taxon>
        <taxon>Bacillota</taxon>
        <taxon>Bacilli</taxon>
        <taxon>Lactobacillales</taxon>
        <taxon>Enterococcaceae</taxon>
        <taxon>Vagococcus</taxon>
    </lineage>
</organism>
<dbReference type="InterPro" id="IPR009057">
    <property type="entry name" value="Homeodomain-like_sf"/>
</dbReference>
<evidence type="ECO:0000256" key="4">
    <source>
        <dbReference type="PROSITE-ProRule" id="PRU00169"/>
    </source>
</evidence>